<dbReference type="InterPro" id="IPR012495">
    <property type="entry name" value="TadE-like_dom"/>
</dbReference>
<accession>A0A4R7CCZ7</accession>
<protein>
    <submittedName>
        <fullName evidence="3">TadE-like protein</fullName>
    </submittedName>
</protein>
<evidence type="ECO:0000313" key="4">
    <source>
        <dbReference type="Proteomes" id="UP000295122"/>
    </source>
</evidence>
<proteinExistence type="predicted"/>
<gene>
    <name evidence="3" type="ORF">EV668_1985</name>
</gene>
<reference evidence="3 4" key="1">
    <citation type="submission" date="2019-03" db="EMBL/GenBank/DDBJ databases">
        <title>Genomic Encyclopedia of Type Strains, Phase IV (KMG-IV): sequencing the most valuable type-strain genomes for metagenomic binning, comparative biology and taxonomic classification.</title>
        <authorList>
            <person name="Goeker M."/>
        </authorList>
    </citation>
    <scope>NUCLEOTIDE SEQUENCE [LARGE SCALE GENOMIC DNA]</scope>
    <source>
        <strain evidence="3 4">DSM 25903</strain>
    </source>
</reference>
<keyword evidence="1" id="KW-0812">Transmembrane</keyword>
<dbReference type="Proteomes" id="UP000295122">
    <property type="component" value="Unassembled WGS sequence"/>
</dbReference>
<feature type="domain" description="TadE-like" evidence="2">
    <location>
        <begin position="29"/>
        <end position="70"/>
    </location>
</feature>
<evidence type="ECO:0000256" key="1">
    <source>
        <dbReference type="SAM" id="Phobius"/>
    </source>
</evidence>
<dbReference type="Pfam" id="PF07811">
    <property type="entry name" value="TadE"/>
    <property type="match status" value="1"/>
</dbReference>
<keyword evidence="1" id="KW-1133">Transmembrane helix</keyword>
<evidence type="ECO:0000313" key="3">
    <source>
        <dbReference type="EMBL" id="TDR94697.1"/>
    </source>
</evidence>
<sequence>MPSIFARSLLGPLQRAAGHARRLGTASAGVAAIEFSLILPVMLVLYFGLTEVTPAINIKRKLSLVARTLADLSSRSATLSTDELKNIFSASSAIMRPYDRAGQTQMLVTLVDVTQATKGGPYTGKVAWSCGWNLATAPTGEDLRKPAEQSDHVVPAGYANDTTKSFIVVTTLYPYSPVIGHAISGTIHLKETTPWPIRDADRVAKPVCPPQS</sequence>
<keyword evidence="1" id="KW-0472">Membrane</keyword>
<keyword evidence="4" id="KW-1185">Reference proteome</keyword>
<dbReference type="AlphaFoldDB" id="A0A4R7CCZ7"/>
<dbReference type="RefSeq" id="WP_133769564.1">
    <property type="nucleotide sequence ID" value="NZ_SNZR01000011.1"/>
</dbReference>
<evidence type="ECO:0000259" key="2">
    <source>
        <dbReference type="Pfam" id="PF07811"/>
    </source>
</evidence>
<name>A0A4R7CCZ7_9HYPH</name>
<feature type="transmembrane region" description="Helical" evidence="1">
    <location>
        <begin position="23"/>
        <end position="49"/>
    </location>
</feature>
<organism evidence="3 4">
    <name type="scientific">Enterovirga rhinocerotis</name>
    <dbReference type="NCBI Taxonomy" id="1339210"/>
    <lineage>
        <taxon>Bacteria</taxon>
        <taxon>Pseudomonadati</taxon>
        <taxon>Pseudomonadota</taxon>
        <taxon>Alphaproteobacteria</taxon>
        <taxon>Hyphomicrobiales</taxon>
        <taxon>Methylobacteriaceae</taxon>
        <taxon>Enterovirga</taxon>
    </lineage>
</organism>
<comment type="caution">
    <text evidence="3">The sequence shown here is derived from an EMBL/GenBank/DDBJ whole genome shotgun (WGS) entry which is preliminary data.</text>
</comment>
<dbReference type="EMBL" id="SNZR01000011">
    <property type="protein sequence ID" value="TDR94697.1"/>
    <property type="molecule type" value="Genomic_DNA"/>
</dbReference>
<dbReference type="OrthoDB" id="7189296at2"/>